<sequence>MENKSVPFLLQKMIGIGSGARGIVYGSYGPGQPGHVFNVVNQNGTIRFLDGQTGKVADLSKFTSFKFLRTN</sequence>
<proteinExistence type="predicted"/>
<dbReference type="InterPro" id="IPR028908">
    <property type="entry name" value="Tox-PL_dom"/>
</dbReference>
<dbReference type="Pfam" id="PF15644">
    <property type="entry name" value="Gln_amidase"/>
    <property type="match status" value="1"/>
</dbReference>
<gene>
    <name evidence="2" type="ORF">KSS90_11735</name>
</gene>
<feature type="domain" description="Tox-PL" evidence="1">
    <location>
        <begin position="9"/>
        <end position="55"/>
    </location>
</feature>
<keyword evidence="3" id="KW-1185">Reference proteome</keyword>
<organism evidence="2 3">
    <name type="scientific">Pseudomonas maumuensis</name>
    <dbReference type="NCBI Taxonomy" id="2842354"/>
    <lineage>
        <taxon>Bacteria</taxon>
        <taxon>Pseudomonadati</taxon>
        <taxon>Pseudomonadota</taxon>
        <taxon>Gammaproteobacteria</taxon>
        <taxon>Pseudomonadales</taxon>
        <taxon>Pseudomonadaceae</taxon>
        <taxon>Pseudomonas</taxon>
    </lineage>
</organism>
<accession>A0ABX8NS54</accession>
<dbReference type="EMBL" id="CP077077">
    <property type="protein sequence ID" value="QXH58841.1"/>
    <property type="molecule type" value="Genomic_DNA"/>
</dbReference>
<evidence type="ECO:0000259" key="1">
    <source>
        <dbReference type="Pfam" id="PF15644"/>
    </source>
</evidence>
<reference evidence="2 3" key="1">
    <citation type="journal article" date="2021" name="Microorganisms">
        <title>The Ever-Expanding Pseudomonas Genus: Description of 43 New Species and Partition of the Pseudomonas putida Group.</title>
        <authorList>
            <person name="Girard L."/>
            <person name="Lood C."/>
            <person name="Hofte M."/>
            <person name="Vandamme P."/>
            <person name="Rokni-Zadeh H."/>
            <person name="van Noort V."/>
            <person name="Lavigne R."/>
            <person name="De Mot R."/>
        </authorList>
    </citation>
    <scope>NUCLEOTIDE SEQUENCE [LARGE SCALE GENOMIC DNA]</scope>
    <source>
        <strain evidence="2 3">COW77</strain>
    </source>
</reference>
<evidence type="ECO:0000313" key="3">
    <source>
        <dbReference type="Proteomes" id="UP000824010"/>
    </source>
</evidence>
<evidence type="ECO:0000313" key="2">
    <source>
        <dbReference type="EMBL" id="QXH58841.1"/>
    </source>
</evidence>
<dbReference type="Proteomes" id="UP000824010">
    <property type="component" value="Chromosome"/>
</dbReference>
<name>A0ABX8NS54_9PSED</name>
<protein>
    <recommendedName>
        <fullName evidence="1">Tox-PL domain-containing protein</fullName>
    </recommendedName>
</protein>